<comment type="caution">
    <text evidence="2">The sequence shown here is derived from an EMBL/GenBank/DDBJ whole genome shotgun (WGS) entry which is preliminary data.</text>
</comment>
<keyword evidence="1" id="KW-0175">Coiled coil</keyword>
<name>A0AAN5CFL3_9BILA</name>
<evidence type="ECO:0000256" key="1">
    <source>
        <dbReference type="SAM" id="Coils"/>
    </source>
</evidence>
<proteinExistence type="predicted"/>
<feature type="non-terminal residue" evidence="2">
    <location>
        <position position="369"/>
    </location>
</feature>
<reference evidence="3" key="1">
    <citation type="submission" date="2022-10" db="EMBL/GenBank/DDBJ databases">
        <title>Genome assembly of Pristionchus species.</title>
        <authorList>
            <person name="Yoshida K."/>
            <person name="Sommer R.J."/>
        </authorList>
    </citation>
    <scope>NUCLEOTIDE SEQUENCE [LARGE SCALE GENOMIC DNA]</scope>
    <source>
        <strain evidence="3">RS5460</strain>
    </source>
</reference>
<dbReference type="PANTHER" id="PTHR47027">
    <property type="entry name" value="REVERSE TRANSCRIPTASE DOMAIN-CONTAINING PROTEIN"/>
    <property type="match status" value="1"/>
</dbReference>
<feature type="non-terminal residue" evidence="2">
    <location>
        <position position="1"/>
    </location>
</feature>
<dbReference type="AlphaFoldDB" id="A0AAN5CFL3"/>
<dbReference type="EMBL" id="BTRK01000003">
    <property type="protein sequence ID" value="GMR40176.1"/>
    <property type="molecule type" value="Genomic_DNA"/>
</dbReference>
<evidence type="ECO:0000313" key="3">
    <source>
        <dbReference type="Proteomes" id="UP001328107"/>
    </source>
</evidence>
<gene>
    <name evidence="2" type="ORF">PMAYCL1PPCAC_10371</name>
</gene>
<keyword evidence="3" id="KW-1185">Reference proteome</keyword>
<feature type="coiled-coil region" evidence="1">
    <location>
        <begin position="139"/>
        <end position="169"/>
    </location>
</feature>
<protein>
    <submittedName>
        <fullName evidence="2">Uncharacterized protein</fullName>
    </submittedName>
</protein>
<dbReference type="Proteomes" id="UP001328107">
    <property type="component" value="Unassembled WGS sequence"/>
</dbReference>
<dbReference type="PANTHER" id="PTHR47027:SF20">
    <property type="entry name" value="REVERSE TRANSCRIPTASE-LIKE PROTEIN WITH RNA-DIRECTED DNA POLYMERASE DOMAIN"/>
    <property type="match status" value="1"/>
</dbReference>
<accession>A0AAN5CFL3</accession>
<evidence type="ECO:0000313" key="2">
    <source>
        <dbReference type="EMBL" id="GMR40176.1"/>
    </source>
</evidence>
<organism evidence="2 3">
    <name type="scientific">Pristionchus mayeri</name>
    <dbReference type="NCBI Taxonomy" id="1317129"/>
    <lineage>
        <taxon>Eukaryota</taxon>
        <taxon>Metazoa</taxon>
        <taxon>Ecdysozoa</taxon>
        <taxon>Nematoda</taxon>
        <taxon>Chromadorea</taxon>
        <taxon>Rhabditida</taxon>
        <taxon>Rhabditina</taxon>
        <taxon>Diplogasteromorpha</taxon>
        <taxon>Diplogasteroidea</taxon>
        <taxon>Neodiplogasteridae</taxon>
        <taxon>Pristionchus</taxon>
    </lineage>
</organism>
<sequence length="369" mass="42643">EQSGSRVVRAESFGDGIAFRNRMASARIDLLAARAEGCHSIVLNILTSRQGGLRSPGDLVACYTNQADAFSFLMMARMASDQIDVLVSCAQACHRIALNILTGRQGGLRTPGQLRANNYNLRDTLSFLIKSRELLSTINEEDAQLIRKLEEAIRVLERALEMCREIESSFGVLDIKADADLRHRYLGTRLSFDQNLSLEINRRIGGAWRSYNKFYTFFTNRRCAIGLKVRLFRMCVEPSLTYGSETWSTTSKDRKRLIVAQRIMMRKMIGVTRMDRISNVSLANRIPLTDIRVRVMIRKRRWAERLSMFTDDRWSKRVLEWTPWDRTRPVGRPRVRWRDEPIKEYGVQWQRDTGKTRSNGRTALFDKPL</sequence>